<dbReference type="AlphaFoldDB" id="A0A4V2WW49"/>
<dbReference type="InterPro" id="IPR001650">
    <property type="entry name" value="Helicase_C-like"/>
</dbReference>
<proteinExistence type="predicted"/>
<keyword evidence="4" id="KW-0547">Nucleotide-binding</keyword>
<reference evidence="4 5" key="1">
    <citation type="journal article" date="2019" name="Nat. Microbiol.">
        <title>Genomic variation and strain-specific functional adaptation in the human gut microbiome during early life.</title>
        <authorList>
            <person name="Vatanen T."/>
            <person name="Plichta D.R."/>
            <person name="Somani J."/>
            <person name="Munch P.C."/>
            <person name="Arthur T.D."/>
            <person name="Hall A.B."/>
            <person name="Rudolf S."/>
            <person name="Oakeley E.J."/>
            <person name="Ke X."/>
            <person name="Young R.A."/>
            <person name="Haiser H.J."/>
            <person name="Kolde R."/>
            <person name="Yassour M."/>
            <person name="Luopajarvi K."/>
            <person name="Siljander H."/>
            <person name="Virtanen S.M."/>
            <person name="Ilonen J."/>
            <person name="Uibo R."/>
            <person name="Tillmann V."/>
            <person name="Mokurov S."/>
            <person name="Dorshakova N."/>
            <person name="Porter J.A."/>
            <person name="McHardy A.C."/>
            <person name="Lahdesmaki H."/>
            <person name="Vlamakis H."/>
            <person name="Huttenhower C."/>
            <person name="Knip M."/>
            <person name="Xavier R.J."/>
        </authorList>
    </citation>
    <scope>NUCLEOTIDE SEQUENCE [LARGE SCALE GENOMIC DNA]</scope>
    <source>
        <strain evidence="4 5">RJX1047</strain>
    </source>
</reference>
<evidence type="ECO:0000313" key="4">
    <source>
        <dbReference type="EMBL" id="TDA75234.1"/>
    </source>
</evidence>
<dbReference type="Pfam" id="PF00271">
    <property type="entry name" value="Helicase_C"/>
    <property type="match status" value="1"/>
</dbReference>
<dbReference type="SUPFAM" id="SSF52540">
    <property type="entry name" value="P-loop containing nucleoside triphosphate hydrolases"/>
    <property type="match status" value="1"/>
</dbReference>
<name>A0A4V2WW49_9BACT</name>
<dbReference type="InterPro" id="IPR050742">
    <property type="entry name" value="Helicase_Restrict-Modif_Enz"/>
</dbReference>
<sequence>MRVLSNLAVKKLCFCSLLFPSAGRKWNIAGTNVRSEPLSFVKSAGGAPGTRALVPGVLIENYMAKIVCLHDYQEDIIQRLSEEWRTRCSVMVQMPTGTGKTHVLAAVVSSFLTDGKRTVWIVAHRRELVEQIEETVAKYGTSLTDGRIRVMSIQWLTRHYNDVVEKPELVIIDEAHHAQARTYRMLWSKFPEAKFLGLTATPCRMGRTGFTDLFDSLVCSWSVAEFIRKGWLSSFDYVSIRANSREQRLIDSLEKRGADGDYQIREMNDVLNRHTSIERLYRSVLEYADGKKGIVYAVSIDHARNIAAYYSGKGLDAAAIDSHTPTAERGRMVEDFKTGRIKVLVNVDVFSEGFDCPDVEFVQMARPTLSLAKYLQQAGRGLRKSVGKETCVLIDNVGLYRVFGLPTMAWDWEAMFHGDMAGKGIRTVRYGNGTSPETVTAEDSCQDFGMEVIVSHDSLLSVIALQKTPNPCKSPELKAWQDRDSGLWGLRRGRKKMTDPVFVTVFDIRHDMAAVRFVDKNCGLVNACGEIIRKEGHCLSMKFMRNNFLTVQKPNGRSDYIDLYNLRSYREKPEVRRFGDVEMLKVGRMYYSRTKNLYASKLNLSGGYIYNYKYYVAIFDYNASVRCYIDDPHMVGFPWGYACLLGGDHDSFYWIYRWLADGSIIVTDSGGKYYYVTEGGEKKYIGCHISAEEGERCLAEMERLVKRAREMRNMAESEKLEKRRLLLEKSGEAVPFRSGMKWGLKVGERITIPPIYRSVRPPIGRYCAVEKNYSQWGVIAIDGTMMIEPQYSDIEISMKGDVTGTKVSGNKVLVKLP</sequence>
<keyword evidence="4" id="KW-0067">ATP-binding</keyword>
<dbReference type="PROSITE" id="PS51194">
    <property type="entry name" value="HELICASE_CTER"/>
    <property type="match status" value="1"/>
</dbReference>
<gene>
    <name evidence="4" type="ORF">E1I98_01970</name>
</gene>
<evidence type="ECO:0000256" key="1">
    <source>
        <dbReference type="SAM" id="Coils"/>
    </source>
</evidence>
<dbReference type="Gene3D" id="3.40.50.300">
    <property type="entry name" value="P-loop containing nucleotide triphosphate hydrolases"/>
    <property type="match status" value="2"/>
</dbReference>
<dbReference type="PROSITE" id="PS51192">
    <property type="entry name" value="HELICASE_ATP_BIND_1"/>
    <property type="match status" value="1"/>
</dbReference>
<dbReference type="Proteomes" id="UP000294527">
    <property type="component" value="Unassembled WGS sequence"/>
</dbReference>
<evidence type="ECO:0000259" key="2">
    <source>
        <dbReference type="PROSITE" id="PS51192"/>
    </source>
</evidence>
<dbReference type="GO" id="GO:0005829">
    <property type="term" value="C:cytosol"/>
    <property type="evidence" value="ECO:0007669"/>
    <property type="project" value="TreeGrafter"/>
</dbReference>
<feature type="domain" description="Helicase ATP-binding" evidence="2">
    <location>
        <begin position="81"/>
        <end position="220"/>
    </location>
</feature>
<accession>A0A4V2WW49</accession>
<organism evidence="4 5">
    <name type="scientific">Phocaeicola dorei</name>
    <dbReference type="NCBI Taxonomy" id="357276"/>
    <lineage>
        <taxon>Bacteria</taxon>
        <taxon>Pseudomonadati</taxon>
        <taxon>Bacteroidota</taxon>
        <taxon>Bacteroidia</taxon>
        <taxon>Bacteroidales</taxon>
        <taxon>Bacteroidaceae</taxon>
        <taxon>Phocaeicola</taxon>
    </lineage>
</organism>
<dbReference type="SMART" id="SM00487">
    <property type="entry name" value="DEXDc"/>
    <property type="match status" value="1"/>
</dbReference>
<dbReference type="GO" id="GO:0004386">
    <property type="term" value="F:helicase activity"/>
    <property type="evidence" value="ECO:0007669"/>
    <property type="project" value="UniProtKB-KW"/>
</dbReference>
<dbReference type="InterPro" id="IPR014001">
    <property type="entry name" value="Helicase_ATP-bd"/>
</dbReference>
<dbReference type="GO" id="GO:0016787">
    <property type="term" value="F:hydrolase activity"/>
    <property type="evidence" value="ECO:0007669"/>
    <property type="project" value="InterPro"/>
</dbReference>
<protein>
    <submittedName>
        <fullName evidence="4">DEAD/DEAH box helicase</fullName>
    </submittedName>
</protein>
<keyword evidence="4" id="KW-0347">Helicase</keyword>
<dbReference type="SMART" id="SM00490">
    <property type="entry name" value="HELICc"/>
    <property type="match status" value="1"/>
</dbReference>
<keyword evidence="4" id="KW-0378">Hydrolase</keyword>
<evidence type="ECO:0000259" key="3">
    <source>
        <dbReference type="PROSITE" id="PS51194"/>
    </source>
</evidence>
<dbReference type="InterPro" id="IPR027417">
    <property type="entry name" value="P-loop_NTPase"/>
</dbReference>
<comment type="caution">
    <text evidence="4">The sequence shown here is derived from an EMBL/GenBank/DDBJ whole genome shotgun (WGS) entry which is preliminary data.</text>
</comment>
<dbReference type="GO" id="GO:0005524">
    <property type="term" value="F:ATP binding"/>
    <property type="evidence" value="ECO:0007669"/>
    <property type="project" value="InterPro"/>
</dbReference>
<dbReference type="PANTHER" id="PTHR47396:SF1">
    <property type="entry name" value="ATP-DEPENDENT HELICASE IRC3-RELATED"/>
    <property type="match status" value="1"/>
</dbReference>
<keyword evidence="1" id="KW-0175">Coiled coil</keyword>
<dbReference type="Pfam" id="PF04851">
    <property type="entry name" value="ResIII"/>
    <property type="match status" value="1"/>
</dbReference>
<dbReference type="GO" id="GO:0003677">
    <property type="term" value="F:DNA binding"/>
    <property type="evidence" value="ECO:0007669"/>
    <property type="project" value="InterPro"/>
</dbReference>
<feature type="domain" description="Helicase C-terminal" evidence="3">
    <location>
        <begin position="276"/>
        <end position="421"/>
    </location>
</feature>
<feature type="coiled-coil region" evidence="1">
    <location>
        <begin position="691"/>
        <end position="728"/>
    </location>
</feature>
<dbReference type="EMBL" id="SLTU01000001">
    <property type="protein sequence ID" value="TDA75234.1"/>
    <property type="molecule type" value="Genomic_DNA"/>
</dbReference>
<dbReference type="InterPro" id="IPR006935">
    <property type="entry name" value="Helicase/UvrB_N"/>
</dbReference>
<dbReference type="PANTHER" id="PTHR47396">
    <property type="entry name" value="TYPE I RESTRICTION ENZYME ECOKI R PROTEIN"/>
    <property type="match status" value="1"/>
</dbReference>
<evidence type="ECO:0000313" key="5">
    <source>
        <dbReference type="Proteomes" id="UP000294527"/>
    </source>
</evidence>